<dbReference type="AlphaFoldDB" id="A0A1H6EF21"/>
<dbReference type="InterPro" id="IPR050482">
    <property type="entry name" value="Sensor_HK_TwoCompSys"/>
</dbReference>
<dbReference type="EC" id="2.7.13.3" evidence="2"/>
<keyword evidence="4" id="KW-0418">Kinase</keyword>
<dbReference type="Pfam" id="PF02518">
    <property type="entry name" value="HATPase_c"/>
    <property type="match status" value="1"/>
</dbReference>
<feature type="domain" description="Histidine kinase/HSP90-like ATPase" evidence="6">
    <location>
        <begin position="12"/>
        <end position="101"/>
    </location>
</feature>
<reference evidence="7 8" key="1">
    <citation type="submission" date="2016-10" db="EMBL/GenBank/DDBJ databases">
        <authorList>
            <person name="de Groot N.N."/>
        </authorList>
    </citation>
    <scope>NUCLEOTIDE SEQUENCE [LARGE SCALE GENOMIC DNA]</scope>
    <source>
        <strain evidence="7 8">CGMCC 4.7037</strain>
    </source>
</reference>
<dbReference type="GO" id="GO:0004673">
    <property type="term" value="F:protein histidine kinase activity"/>
    <property type="evidence" value="ECO:0007669"/>
    <property type="project" value="UniProtKB-EC"/>
</dbReference>
<keyword evidence="3" id="KW-0808">Transferase</keyword>
<dbReference type="RefSeq" id="WP_200824365.1">
    <property type="nucleotide sequence ID" value="NZ_FNVT01000009.1"/>
</dbReference>
<keyword evidence="8" id="KW-1185">Reference proteome</keyword>
<organism evidence="7 8">
    <name type="scientific">Nonomuraea solani</name>
    <dbReference type="NCBI Taxonomy" id="1144553"/>
    <lineage>
        <taxon>Bacteria</taxon>
        <taxon>Bacillati</taxon>
        <taxon>Actinomycetota</taxon>
        <taxon>Actinomycetes</taxon>
        <taxon>Streptosporangiales</taxon>
        <taxon>Streptosporangiaceae</taxon>
        <taxon>Nonomuraea</taxon>
    </lineage>
</organism>
<evidence type="ECO:0000256" key="5">
    <source>
        <dbReference type="ARBA" id="ARBA00023012"/>
    </source>
</evidence>
<dbReference type="PANTHER" id="PTHR24421:SF10">
    <property type="entry name" value="NITRATE_NITRITE SENSOR PROTEIN NARQ"/>
    <property type="match status" value="1"/>
</dbReference>
<sequence>MADDAALVEHPAEAIAYFCTTELLANVIKHSGAGHAAIDVRARDGLLTLRVRDDGTGGAAIGTGSGLRGLAARVQALDGMIDIHSPAGGPTLITVELPLRI</sequence>
<dbReference type="SMART" id="SM00387">
    <property type="entry name" value="HATPase_c"/>
    <property type="match status" value="1"/>
</dbReference>
<dbReference type="InterPro" id="IPR003594">
    <property type="entry name" value="HATPase_dom"/>
</dbReference>
<dbReference type="InterPro" id="IPR036890">
    <property type="entry name" value="HATPase_C_sf"/>
</dbReference>
<dbReference type="Proteomes" id="UP000236732">
    <property type="component" value="Unassembled WGS sequence"/>
</dbReference>
<keyword evidence="5" id="KW-0902">Two-component regulatory system</keyword>
<evidence type="ECO:0000313" key="8">
    <source>
        <dbReference type="Proteomes" id="UP000236732"/>
    </source>
</evidence>
<evidence type="ECO:0000313" key="7">
    <source>
        <dbReference type="EMBL" id="SEG95863.1"/>
    </source>
</evidence>
<dbReference type="Gene3D" id="3.30.565.10">
    <property type="entry name" value="Histidine kinase-like ATPase, C-terminal domain"/>
    <property type="match status" value="1"/>
</dbReference>
<comment type="catalytic activity">
    <reaction evidence="1">
        <text>ATP + protein L-histidine = ADP + protein N-phospho-L-histidine.</text>
        <dbReference type="EC" id="2.7.13.3"/>
    </reaction>
</comment>
<evidence type="ECO:0000256" key="1">
    <source>
        <dbReference type="ARBA" id="ARBA00000085"/>
    </source>
</evidence>
<evidence type="ECO:0000256" key="3">
    <source>
        <dbReference type="ARBA" id="ARBA00022679"/>
    </source>
</evidence>
<evidence type="ECO:0000256" key="2">
    <source>
        <dbReference type="ARBA" id="ARBA00012438"/>
    </source>
</evidence>
<dbReference type="EMBL" id="FNVT01000009">
    <property type="protein sequence ID" value="SEG95863.1"/>
    <property type="molecule type" value="Genomic_DNA"/>
</dbReference>
<dbReference type="PANTHER" id="PTHR24421">
    <property type="entry name" value="NITRATE/NITRITE SENSOR PROTEIN NARX-RELATED"/>
    <property type="match status" value="1"/>
</dbReference>
<proteinExistence type="predicted"/>
<protein>
    <recommendedName>
        <fullName evidence="2">histidine kinase</fullName>
        <ecNumber evidence="2">2.7.13.3</ecNumber>
    </recommendedName>
</protein>
<dbReference type="GO" id="GO:0000160">
    <property type="term" value="P:phosphorelay signal transduction system"/>
    <property type="evidence" value="ECO:0007669"/>
    <property type="project" value="UniProtKB-KW"/>
</dbReference>
<dbReference type="CDD" id="cd16917">
    <property type="entry name" value="HATPase_UhpB-NarQ-NarX-like"/>
    <property type="match status" value="1"/>
</dbReference>
<name>A0A1H6EF21_9ACTN</name>
<accession>A0A1H6EF21</accession>
<gene>
    <name evidence="7" type="ORF">SAMN05444920_109185</name>
</gene>
<evidence type="ECO:0000256" key="4">
    <source>
        <dbReference type="ARBA" id="ARBA00022777"/>
    </source>
</evidence>
<dbReference type="SUPFAM" id="SSF55874">
    <property type="entry name" value="ATPase domain of HSP90 chaperone/DNA topoisomerase II/histidine kinase"/>
    <property type="match status" value="1"/>
</dbReference>
<evidence type="ECO:0000259" key="6">
    <source>
        <dbReference type="SMART" id="SM00387"/>
    </source>
</evidence>